<evidence type="ECO:0000256" key="1">
    <source>
        <dbReference type="ARBA" id="ARBA00004328"/>
    </source>
</evidence>
<evidence type="ECO:0000259" key="3">
    <source>
        <dbReference type="Pfam" id="PF05065"/>
    </source>
</evidence>
<name>A0A838CHV3_9CORY</name>
<dbReference type="NCBIfam" id="TIGR01554">
    <property type="entry name" value="major_cap_HK97"/>
    <property type="match status" value="1"/>
</dbReference>
<dbReference type="Gene3D" id="3.30.2400.10">
    <property type="entry name" value="Major capsid protein gp5"/>
    <property type="match status" value="1"/>
</dbReference>
<sequence length="317" mass="33789">MANYNDIIGRPDVADALIPDGVATEIIKEAPKNSAILTNAKRSRLSTKKTKQPVLSTLPEAYWVDGDTGMKQTSKAVWKNLNIVAEELAVIVPIPDALADDAGINLWEEVKPLIAEAIAYKIDAAAIFGVDKPDSWPAAIVPAATKAGNTLAQGTNDDLGADVAAIAGKVSAQGYPVNGFLSAPGLNWELIGLRDEQGRPIYSPNMAVGQPSALYGFPLNEVETGGWDPDKAKIVALDWSKQVVGIRQDITYDIFREGVITDDAGKVIINLMQQDMKALRVVMRVGWTTATPTTRISKGKGYPAGVITPPAEPTTTS</sequence>
<feature type="domain" description="Phage capsid-like C-terminal" evidence="3">
    <location>
        <begin position="16"/>
        <end position="287"/>
    </location>
</feature>
<dbReference type="InterPro" id="IPR054612">
    <property type="entry name" value="Phage_capsid-like_C"/>
</dbReference>
<organism evidence="4 5">
    <name type="scientific">Corynebacterium wankanglinii</name>
    <dbReference type="NCBI Taxonomy" id="2735136"/>
    <lineage>
        <taxon>Bacteria</taxon>
        <taxon>Bacillati</taxon>
        <taxon>Actinomycetota</taxon>
        <taxon>Actinomycetes</taxon>
        <taxon>Mycobacteriales</taxon>
        <taxon>Corynebacteriaceae</taxon>
        <taxon>Corynebacterium</taxon>
    </lineage>
</organism>
<dbReference type="RefSeq" id="WP_181193768.1">
    <property type="nucleotide sequence ID" value="NZ_JABFEE010000001.1"/>
</dbReference>
<accession>A0A838CHV3</accession>
<evidence type="ECO:0000256" key="2">
    <source>
        <dbReference type="SAM" id="MobiDB-lite"/>
    </source>
</evidence>
<dbReference type="Gene3D" id="3.30.2320.10">
    <property type="entry name" value="hypothetical protein PF0899 domain"/>
    <property type="match status" value="1"/>
</dbReference>
<evidence type="ECO:0000313" key="4">
    <source>
        <dbReference type="EMBL" id="MBA1834159.1"/>
    </source>
</evidence>
<dbReference type="Proteomes" id="UP000581408">
    <property type="component" value="Unassembled WGS sequence"/>
</dbReference>
<comment type="subcellular location">
    <subcellularLocation>
        <location evidence="1">Virion</location>
    </subcellularLocation>
</comment>
<dbReference type="InterPro" id="IPR024455">
    <property type="entry name" value="Phage_capsid"/>
</dbReference>
<dbReference type="EMBL" id="JABFEE010000001">
    <property type="protein sequence ID" value="MBA1834159.1"/>
    <property type="molecule type" value="Genomic_DNA"/>
</dbReference>
<protein>
    <submittedName>
        <fullName evidence="4">Phage major capsid protein</fullName>
    </submittedName>
</protein>
<comment type="caution">
    <text evidence="4">The sequence shown here is derived from an EMBL/GenBank/DDBJ whole genome shotgun (WGS) entry which is preliminary data.</text>
</comment>
<dbReference type="Pfam" id="PF05065">
    <property type="entry name" value="Phage_capsid"/>
    <property type="match status" value="1"/>
</dbReference>
<reference evidence="4 5" key="1">
    <citation type="submission" date="2020-05" db="EMBL/GenBank/DDBJ databases">
        <title>Descriptions of Corynebacterium xxxx sp. nov., Corynebacterium yyyy sp. nov. and Corynebacterium zzzz sp. nov.</title>
        <authorList>
            <person name="Zhang G."/>
        </authorList>
    </citation>
    <scope>NUCLEOTIDE SEQUENCE [LARGE SCALE GENOMIC DNA]</scope>
    <source>
        <strain evidence="5">zg-915</strain>
    </source>
</reference>
<dbReference type="SUPFAM" id="SSF56563">
    <property type="entry name" value="Major capsid protein gp5"/>
    <property type="match status" value="1"/>
</dbReference>
<dbReference type="AlphaFoldDB" id="A0A838CHV3"/>
<gene>
    <name evidence="4" type="ORF">HMC16_00155</name>
</gene>
<feature type="region of interest" description="Disordered" evidence="2">
    <location>
        <begin position="294"/>
        <end position="317"/>
    </location>
</feature>
<evidence type="ECO:0000313" key="5">
    <source>
        <dbReference type="Proteomes" id="UP000581408"/>
    </source>
</evidence>
<proteinExistence type="predicted"/>